<evidence type="ECO:0000313" key="5">
    <source>
        <dbReference type="EMBL" id="SMF58512.1"/>
    </source>
</evidence>
<feature type="domain" description="HPt" evidence="4">
    <location>
        <begin position="593"/>
        <end position="690"/>
    </location>
</feature>
<dbReference type="InterPro" id="IPR004358">
    <property type="entry name" value="Sig_transdc_His_kin-like_C"/>
</dbReference>
<evidence type="ECO:0000256" key="2">
    <source>
        <dbReference type="ARBA" id="ARBA00012438"/>
    </source>
</evidence>
<dbReference type="InterPro" id="IPR003594">
    <property type="entry name" value="HATPase_dom"/>
</dbReference>
<keyword evidence="6" id="KW-1185">Reference proteome</keyword>
<dbReference type="Gene3D" id="1.20.120.160">
    <property type="entry name" value="HPT domain"/>
    <property type="match status" value="1"/>
</dbReference>
<evidence type="ECO:0000256" key="3">
    <source>
        <dbReference type="PROSITE-ProRule" id="PRU00110"/>
    </source>
</evidence>
<dbReference type="SUPFAM" id="SSF48452">
    <property type="entry name" value="TPR-like"/>
    <property type="match status" value="2"/>
</dbReference>
<dbReference type="SUPFAM" id="SSF47226">
    <property type="entry name" value="Histidine-containing phosphotransfer domain, HPT domain"/>
    <property type="match status" value="1"/>
</dbReference>
<dbReference type="EMBL" id="FWZT01000019">
    <property type="protein sequence ID" value="SMF58512.1"/>
    <property type="molecule type" value="Genomic_DNA"/>
</dbReference>
<proteinExistence type="predicted"/>
<dbReference type="InterPro" id="IPR051315">
    <property type="entry name" value="Bact_Chemotaxis_CheA"/>
</dbReference>
<dbReference type="InterPro" id="IPR008207">
    <property type="entry name" value="Sig_transdc_His_kin_Hpt_dom"/>
</dbReference>
<dbReference type="PANTHER" id="PTHR43395:SF10">
    <property type="entry name" value="CHEMOTAXIS PROTEIN CHEA"/>
    <property type="match status" value="1"/>
</dbReference>
<name>A0A1Y6CKF2_9BACT</name>
<reference evidence="6" key="1">
    <citation type="submission" date="2017-04" db="EMBL/GenBank/DDBJ databases">
        <authorList>
            <person name="Varghese N."/>
            <person name="Submissions S."/>
        </authorList>
    </citation>
    <scope>NUCLEOTIDE SEQUENCE [LARGE SCALE GENOMIC DNA]</scope>
    <source>
        <strain evidence="6">RKEM611</strain>
    </source>
</reference>
<dbReference type="SUPFAM" id="SSF55874">
    <property type="entry name" value="ATPase domain of HSP90 chaperone/DNA topoisomerase II/histidine kinase"/>
    <property type="match status" value="1"/>
</dbReference>
<sequence length="890" mass="101596">MRWYLLVLIVVGKLIHAQIASARDNSKLFEQVIGLEGEIFGDPGKLIYKIEPLLSEAKTADRKAWFRGQIIKIRCLLFLGRSAEGQTLAKELIENDDLFRYPEELAWATAVLGVSFQLRGKAEEARKQLERSVELAKLGPYSKSMGYAYSQLAILYYETGKIAESIRSSKLAYQQLESDRGDLYYYTLNNTALPYSRSGDTETVQKILFEALEYFESSDRTFFTGLLLYNIADTIRRNDPKKSLKYFDKAFATAKSIDDKLDMAYVRKGKGLALIALKEHEAATENLRDSIRLFRLLDNRVMSARTAISLAEALFNLREFDAVLESLSTAEEFFKDENEYLLDRVNIYRLKHEAYAQQGMFEAAYDASLKHRKSYEIYADVNRQEQEIKYRTTYDVDRERAERTILEKENEKQSILIYAIGSILGIVSLSWYQLRRRSKVIKSQNRKIENIITHMVHGIILVKSDLSIDNDFSPTTLDLLGLECGQSIKTLYDVLDAIDLSAGRKSTVINVFKMAMGGDYFQWQLNSDQLFNRCYNKGGKKLLDFIWSPIPGSDGTCKQIVIVFKDVTDQVMLELQVKEEVENQSIILNLANAYITSPERLEDFLSQFERLIDGMRQWRLQENRKSQVILALHTVKGNARVLGITDIADLIHDQETIIASLGGFEPSLIDDIIERLDVIVKKYQRQYHVLFKQKDSRNFVPQFKVYRDIIDLTLSQFSYLEQKQLSLGALDIQCELEHANPQLVRDIQNVFLHGLANAIDHGFVEPLKRGEDAPRLIHLCFECLQKGETLLLGLRDNGVGIDDQRVRELCDRTGFKPEEGGSIRDVLLLNAVSTAQGVSKTSGRGAGTAVVKEIADRYNGRIRFLDNTPQGTYLLIELDISQTKLQSRIA</sequence>
<accession>A0A1Y6CKF2</accession>
<dbReference type="OrthoDB" id="9813903at2"/>
<dbReference type="AlphaFoldDB" id="A0A1Y6CKF2"/>
<dbReference type="PRINTS" id="PR00344">
    <property type="entry name" value="BCTRLSENSOR"/>
</dbReference>
<feature type="modified residue" description="Phosphohistidine" evidence="3">
    <location>
        <position position="633"/>
    </location>
</feature>
<dbReference type="Pfam" id="PF01627">
    <property type="entry name" value="Hpt"/>
    <property type="match status" value="1"/>
</dbReference>
<evidence type="ECO:0000313" key="6">
    <source>
        <dbReference type="Proteomes" id="UP000192907"/>
    </source>
</evidence>
<dbReference type="SMART" id="SM00387">
    <property type="entry name" value="HATPase_c"/>
    <property type="match status" value="1"/>
</dbReference>
<dbReference type="EC" id="2.7.13.3" evidence="2"/>
<dbReference type="Pfam" id="PF02518">
    <property type="entry name" value="HATPase_c"/>
    <property type="match status" value="1"/>
</dbReference>
<dbReference type="InterPro" id="IPR036641">
    <property type="entry name" value="HPT_dom_sf"/>
</dbReference>
<evidence type="ECO:0000259" key="4">
    <source>
        <dbReference type="PROSITE" id="PS50894"/>
    </source>
</evidence>
<dbReference type="Proteomes" id="UP000192907">
    <property type="component" value="Unassembled WGS sequence"/>
</dbReference>
<organism evidence="5 6">
    <name type="scientific">Pseudobacteriovorax antillogorgiicola</name>
    <dbReference type="NCBI Taxonomy" id="1513793"/>
    <lineage>
        <taxon>Bacteria</taxon>
        <taxon>Pseudomonadati</taxon>
        <taxon>Bdellovibrionota</taxon>
        <taxon>Oligoflexia</taxon>
        <taxon>Oligoflexales</taxon>
        <taxon>Pseudobacteriovoracaceae</taxon>
        <taxon>Pseudobacteriovorax</taxon>
    </lineage>
</organism>
<dbReference type="Gene3D" id="3.30.565.10">
    <property type="entry name" value="Histidine kinase-like ATPase, C-terminal domain"/>
    <property type="match status" value="1"/>
</dbReference>
<comment type="catalytic activity">
    <reaction evidence="1">
        <text>ATP + protein L-histidine = ADP + protein N-phospho-L-histidine.</text>
        <dbReference type="EC" id="2.7.13.3"/>
    </reaction>
</comment>
<dbReference type="InterPro" id="IPR011990">
    <property type="entry name" value="TPR-like_helical_dom_sf"/>
</dbReference>
<dbReference type="GO" id="GO:0000155">
    <property type="term" value="F:phosphorelay sensor kinase activity"/>
    <property type="evidence" value="ECO:0007669"/>
    <property type="project" value="UniProtKB-ARBA"/>
</dbReference>
<keyword evidence="3" id="KW-0597">Phosphoprotein</keyword>
<dbReference type="STRING" id="1513793.SAMN06296036_119112"/>
<dbReference type="Gene3D" id="1.25.40.10">
    <property type="entry name" value="Tetratricopeptide repeat domain"/>
    <property type="match status" value="2"/>
</dbReference>
<protein>
    <recommendedName>
        <fullName evidence="2">histidine kinase</fullName>
        <ecNumber evidence="2">2.7.13.3</ecNumber>
    </recommendedName>
</protein>
<gene>
    <name evidence="5" type="ORF">SAMN06296036_119112</name>
</gene>
<dbReference type="RefSeq" id="WP_132322703.1">
    <property type="nucleotide sequence ID" value="NZ_FWZT01000019.1"/>
</dbReference>
<dbReference type="PANTHER" id="PTHR43395">
    <property type="entry name" value="SENSOR HISTIDINE KINASE CHEA"/>
    <property type="match status" value="1"/>
</dbReference>
<dbReference type="Gene3D" id="3.30.450.20">
    <property type="entry name" value="PAS domain"/>
    <property type="match status" value="1"/>
</dbReference>
<dbReference type="PROSITE" id="PS50894">
    <property type="entry name" value="HPT"/>
    <property type="match status" value="1"/>
</dbReference>
<evidence type="ECO:0000256" key="1">
    <source>
        <dbReference type="ARBA" id="ARBA00000085"/>
    </source>
</evidence>
<dbReference type="InterPro" id="IPR036890">
    <property type="entry name" value="HATPase_C_sf"/>
</dbReference>